<sequence>MRHPGRSSLAALRPPAARLLVLALGLFGFVVAPAAPGVQGGTSPHGTIAGVRTGPAQTAPARPRAATKPRTPGRVQAVITAVALHAAGAAAPHAQPAHATLPASGIEVRPPSRRAAPPAAAPAAPDLAPRGVPRGRAPPAATRI</sequence>
<feature type="compositionally biased region" description="Low complexity" evidence="1">
    <location>
        <begin position="113"/>
        <end position="144"/>
    </location>
</feature>
<reference evidence="2 3" key="1">
    <citation type="submission" date="2016-10" db="EMBL/GenBank/DDBJ databases">
        <authorList>
            <person name="de Groot N.N."/>
        </authorList>
    </citation>
    <scope>NUCLEOTIDE SEQUENCE [LARGE SCALE GENOMIC DNA]</scope>
    <source>
        <strain evidence="2 3">DSM 43067</strain>
    </source>
</reference>
<feature type="region of interest" description="Disordered" evidence="1">
    <location>
        <begin position="89"/>
        <end position="144"/>
    </location>
</feature>
<dbReference type="InParanoid" id="A0A1I4WNU5"/>
<dbReference type="Proteomes" id="UP000183413">
    <property type="component" value="Unassembled WGS sequence"/>
</dbReference>
<evidence type="ECO:0000313" key="2">
    <source>
        <dbReference type="EMBL" id="SFN14912.1"/>
    </source>
</evidence>
<feature type="compositionally biased region" description="Low complexity" evidence="1">
    <location>
        <begin position="52"/>
        <end position="73"/>
    </location>
</feature>
<gene>
    <name evidence="2" type="ORF">SAMN04489713_101423</name>
</gene>
<feature type="region of interest" description="Disordered" evidence="1">
    <location>
        <begin position="37"/>
        <end position="73"/>
    </location>
</feature>
<proteinExistence type="predicted"/>
<dbReference type="AlphaFoldDB" id="A0A1I4WNU5"/>
<evidence type="ECO:0000313" key="3">
    <source>
        <dbReference type="Proteomes" id="UP000183413"/>
    </source>
</evidence>
<organism evidence="2 3">
    <name type="scientific">Actinomadura madurae</name>
    <dbReference type="NCBI Taxonomy" id="1993"/>
    <lineage>
        <taxon>Bacteria</taxon>
        <taxon>Bacillati</taxon>
        <taxon>Actinomycetota</taxon>
        <taxon>Actinomycetes</taxon>
        <taxon>Streptosporangiales</taxon>
        <taxon>Thermomonosporaceae</taxon>
        <taxon>Actinomadura</taxon>
    </lineage>
</organism>
<name>A0A1I4WNU5_9ACTN</name>
<keyword evidence="3" id="KW-1185">Reference proteome</keyword>
<dbReference type="EMBL" id="FOVH01000001">
    <property type="protein sequence ID" value="SFN14912.1"/>
    <property type="molecule type" value="Genomic_DNA"/>
</dbReference>
<feature type="compositionally biased region" description="Low complexity" evidence="1">
    <location>
        <begin position="89"/>
        <end position="103"/>
    </location>
</feature>
<dbReference type="GeneID" id="99656265"/>
<protein>
    <submittedName>
        <fullName evidence="2">Uncharacterized protein</fullName>
    </submittedName>
</protein>
<dbReference type="RefSeq" id="WP_075019745.1">
    <property type="nucleotide sequence ID" value="NZ_CP083237.1"/>
</dbReference>
<evidence type="ECO:0000256" key="1">
    <source>
        <dbReference type="SAM" id="MobiDB-lite"/>
    </source>
</evidence>
<accession>A0A1I4WNU5</accession>